<sequence length="458" mass="52502">MAPTVQTQAQREDGHRSGVVCRVKYGNSLPDIPFDPKFITYPFDQHRFVQYKATSLEKQHKHELLTEPDLGVTIDLINPDTYRIDTSILLDPADEKLLEEEIQAPSSSKRSQQHAKVVPWMRKTEYISTEFNRYGVSNEKVEVKIGVSVKQQFTEEEIYKDRDSQIAAIEKTFEDAQKSIAQHYSKPRVTPVEVLPVFPDFKMWINPCAQVIFDSDPAPKDVSAPAGVDMMSQAMIRGMMDEEGNQFVAYFLPNEDTMRKRKRDVDEDLEYMPDEVYDYKIAREYNWNVKNKASKGYEENYFFIFRDGDGVYYNELETRVRLSKRRAKVGAPSSTNAVLVCKHRDMNEKELEAQVSSHLASQTSDDSDNSESESEREDEERPAEEDEEEDEESSKRRERKSSGSESGEDRQARDEEEIFGSDDDSEDDEGERARSNSSSVQHSGSERASDSSDASDSE</sequence>
<feature type="compositionally biased region" description="Acidic residues" evidence="5">
    <location>
        <begin position="414"/>
        <end position="430"/>
    </location>
</feature>
<dbReference type="GO" id="GO:0000993">
    <property type="term" value="F:RNA polymerase II complex binding"/>
    <property type="evidence" value="ECO:0007669"/>
    <property type="project" value="TreeGrafter"/>
</dbReference>
<name>A0A671S3C3_9TELE</name>
<keyword evidence="7" id="KW-1185">Reference proteome</keyword>
<proteinExistence type="inferred from homology"/>
<evidence type="ECO:0000313" key="7">
    <source>
        <dbReference type="Proteomes" id="UP000472260"/>
    </source>
</evidence>
<dbReference type="GO" id="GO:0003682">
    <property type="term" value="F:chromatin binding"/>
    <property type="evidence" value="ECO:0007669"/>
    <property type="project" value="TreeGrafter"/>
</dbReference>
<feature type="region of interest" description="Disordered" evidence="5">
    <location>
        <begin position="351"/>
        <end position="458"/>
    </location>
</feature>
<dbReference type="Ensembl" id="ENSSANT00000095790.1">
    <property type="protein sequence ID" value="ENSSANP00000090177.1"/>
    <property type="gene ID" value="ENSSANG00000044428.1"/>
</dbReference>
<organism evidence="6 7">
    <name type="scientific">Sinocyclocheilus anshuiensis</name>
    <dbReference type="NCBI Taxonomy" id="1608454"/>
    <lineage>
        <taxon>Eukaryota</taxon>
        <taxon>Metazoa</taxon>
        <taxon>Chordata</taxon>
        <taxon>Craniata</taxon>
        <taxon>Vertebrata</taxon>
        <taxon>Euteleostomi</taxon>
        <taxon>Actinopterygii</taxon>
        <taxon>Neopterygii</taxon>
        <taxon>Teleostei</taxon>
        <taxon>Ostariophysi</taxon>
        <taxon>Cypriniformes</taxon>
        <taxon>Cyprinidae</taxon>
        <taxon>Cyprininae</taxon>
        <taxon>Sinocyclocheilus</taxon>
    </lineage>
</organism>
<gene>
    <name evidence="6" type="primary">paf1</name>
</gene>
<evidence type="ECO:0000313" key="6">
    <source>
        <dbReference type="Ensembl" id="ENSSANP00000090177.1"/>
    </source>
</evidence>
<feature type="compositionally biased region" description="Acidic residues" evidence="5">
    <location>
        <begin position="365"/>
        <end position="392"/>
    </location>
</feature>
<dbReference type="PANTHER" id="PTHR23188:SF12">
    <property type="entry name" value="RNA POLYMERASE II-ASSOCIATED FACTOR 1 HOMOLOG"/>
    <property type="match status" value="1"/>
</dbReference>
<feature type="compositionally biased region" description="Polar residues" evidence="5">
    <location>
        <begin position="354"/>
        <end position="363"/>
    </location>
</feature>
<evidence type="ECO:0000256" key="5">
    <source>
        <dbReference type="SAM" id="MobiDB-lite"/>
    </source>
</evidence>
<dbReference type="AlphaFoldDB" id="A0A671S3C3"/>
<evidence type="ECO:0000256" key="2">
    <source>
        <dbReference type="ARBA" id="ARBA00007560"/>
    </source>
</evidence>
<dbReference type="Proteomes" id="UP000472260">
    <property type="component" value="Unassembled WGS sequence"/>
</dbReference>
<evidence type="ECO:0000256" key="3">
    <source>
        <dbReference type="ARBA" id="ARBA00020462"/>
    </source>
</evidence>
<evidence type="ECO:0000256" key="1">
    <source>
        <dbReference type="ARBA" id="ARBA00004123"/>
    </source>
</evidence>
<dbReference type="GO" id="GO:0006368">
    <property type="term" value="P:transcription elongation by RNA polymerase II"/>
    <property type="evidence" value="ECO:0007669"/>
    <property type="project" value="InterPro"/>
</dbReference>
<dbReference type="GO" id="GO:0016593">
    <property type="term" value="C:Cdc73/Paf1 complex"/>
    <property type="evidence" value="ECO:0007669"/>
    <property type="project" value="InterPro"/>
</dbReference>
<comment type="subcellular location">
    <subcellularLocation>
        <location evidence="1">Nucleus</location>
    </subcellularLocation>
</comment>
<dbReference type="InterPro" id="IPR007133">
    <property type="entry name" value="RNA_pol_II-assoc_Paf1"/>
</dbReference>
<dbReference type="PANTHER" id="PTHR23188">
    <property type="entry name" value="RNA POLYMERASE II-ASSOCIATED FACTOR 1 HOMOLOG"/>
    <property type="match status" value="1"/>
</dbReference>
<accession>A0A671S3C3</accession>
<keyword evidence="4" id="KW-0539">Nucleus</keyword>
<comment type="similarity">
    <text evidence="2">Belongs to the PAF1 family.</text>
</comment>
<reference evidence="6" key="1">
    <citation type="submission" date="2025-08" db="UniProtKB">
        <authorList>
            <consortium name="Ensembl"/>
        </authorList>
    </citation>
    <scope>IDENTIFICATION</scope>
</reference>
<protein>
    <recommendedName>
        <fullName evidence="3">RNA polymerase II-associated factor 1 homolog</fullName>
    </recommendedName>
</protein>
<evidence type="ECO:0000256" key="4">
    <source>
        <dbReference type="ARBA" id="ARBA00023242"/>
    </source>
</evidence>
<dbReference type="Pfam" id="PF03985">
    <property type="entry name" value="Paf1"/>
    <property type="match status" value="1"/>
</dbReference>
<reference evidence="6" key="2">
    <citation type="submission" date="2025-09" db="UniProtKB">
        <authorList>
            <consortium name="Ensembl"/>
        </authorList>
    </citation>
    <scope>IDENTIFICATION</scope>
</reference>